<evidence type="ECO:0000313" key="3">
    <source>
        <dbReference type="Proteomes" id="UP000054350"/>
    </source>
</evidence>
<proteinExistence type="predicted"/>
<dbReference type="VEuPathDB" id="FungiDB:AMAG_03603"/>
<sequence>MGGAVRTHAEALETTTQIRPPAHCPPPNNNNRRSPAPTGPVASSQGLPIFPGAPNAATPGTGPAPPPPPSALPRPHSGPAANFLAATAPGHLPAYAGLSFPAMDLLDTLGLDLAMPASLDQYPWTMRPRKLARTASYAGAAGAPSWMHADPAQFAAAAAAAAVAMPPSMPSAAFAPVSAPSAWPAAHVNAHAHPHLPPHMHLHPHHQGLGAGFASGVHVHDDSCAADHFYAPPAYAHASTVGAGAAGGAAGPNLLDSMPSWLELFGEPGSAFPRIPAAAGNTGAGPARAPPAGAAATNPSPAPTAASAPSVLGTPAAAAPVAPAALDIGTLLNLDILDAQRPEPGHAGSRSRATALPNAQTLEEPTPDPATASAACVSVVPLRPAAPGPPVVLPERGKATIVAIEQKVPGQYIHGSGETLFIDVRREDGTITSISLRSSPTRCKTDLIEALNLIPEHVLLRNWRYFSVLLAKVDQSKPFKRLATESLILIAKRLREMNPDVNTPPAGLTTVAPPPPLLDATSDNPAPGSTNTNGTADPAAPAVPAGGATADPAPSMRSTSATPPTVPVDFTVGPASTPSASTTPAAPAVAPHRSSPAIAPVVLPMDAVAAPAPVPAPAPLASWEEQLRAHAQLLQQVIAGQARVLNELTEVRAEMAVMRRQVEDMAAVKDQELASDEDHA</sequence>
<feature type="compositionally biased region" description="Polar residues" evidence="1">
    <location>
        <begin position="521"/>
        <end position="534"/>
    </location>
</feature>
<name>A0A0L0S9M2_ALLM3</name>
<evidence type="ECO:0000313" key="2">
    <source>
        <dbReference type="EMBL" id="KNE59298.1"/>
    </source>
</evidence>
<feature type="region of interest" description="Disordered" evidence="1">
    <location>
        <begin position="276"/>
        <end position="309"/>
    </location>
</feature>
<evidence type="ECO:0000256" key="1">
    <source>
        <dbReference type="SAM" id="MobiDB-lite"/>
    </source>
</evidence>
<feature type="region of interest" description="Disordered" evidence="1">
    <location>
        <begin position="498"/>
        <end position="591"/>
    </location>
</feature>
<feature type="compositionally biased region" description="Low complexity" evidence="1">
    <location>
        <begin position="574"/>
        <end position="591"/>
    </location>
</feature>
<organism evidence="2 3">
    <name type="scientific">Allomyces macrogynus (strain ATCC 38327)</name>
    <name type="common">Allomyces javanicus var. macrogynus</name>
    <dbReference type="NCBI Taxonomy" id="578462"/>
    <lineage>
        <taxon>Eukaryota</taxon>
        <taxon>Fungi</taxon>
        <taxon>Fungi incertae sedis</taxon>
        <taxon>Blastocladiomycota</taxon>
        <taxon>Blastocladiomycetes</taxon>
        <taxon>Blastocladiales</taxon>
        <taxon>Blastocladiaceae</taxon>
        <taxon>Allomyces</taxon>
    </lineage>
</organism>
<dbReference type="Proteomes" id="UP000054350">
    <property type="component" value="Unassembled WGS sequence"/>
</dbReference>
<gene>
    <name evidence="2" type="ORF">AMAG_03603</name>
</gene>
<dbReference type="AlphaFoldDB" id="A0A0L0S9M2"/>
<feature type="compositionally biased region" description="Low complexity" evidence="1">
    <location>
        <begin position="52"/>
        <end position="61"/>
    </location>
</feature>
<accession>A0A0L0S9M2</accession>
<feature type="compositionally biased region" description="Low complexity" evidence="1">
    <location>
        <begin position="535"/>
        <end position="554"/>
    </location>
</feature>
<keyword evidence="3" id="KW-1185">Reference proteome</keyword>
<reference evidence="3" key="2">
    <citation type="submission" date="2009-11" db="EMBL/GenBank/DDBJ databases">
        <title>The Genome Sequence of Allomyces macrogynus strain ATCC 38327.</title>
        <authorList>
            <consortium name="The Broad Institute Genome Sequencing Platform"/>
            <person name="Russ C."/>
            <person name="Cuomo C."/>
            <person name="Shea T."/>
            <person name="Young S.K."/>
            <person name="Zeng Q."/>
            <person name="Koehrsen M."/>
            <person name="Haas B."/>
            <person name="Borodovsky M."/>
            <person name="Guigo R."/>
            <person name="Alvarado L."/>
            <person name="Berlin A."/>
            <person name="Borenstein D."/>
            <person name="Chen Z."/>
            <person name="Engels R."/>
            <person name="Freedman E."/>
            <person name="Gellesch M."/>
            <person name="Goldberg J."/>
            <person name="Griggs A."/>
            <person name="Gujja S."/>
            <person name="Heiman D."/>
            <person name="Hepburn T."/>
            <person name="Howarth C."/>
            <person name="Jen D."/>
            <person name="Larson L."/>
            <person name="Lewis B."/>
            <person name="Mehta T."/>
            <person name="Park D."/>
            <person name="Pearson M."/>
            <person name="Roberts A."/>
            <person name="Saif S."/>
            <person name="Shenoy N."/>
            <person name="Sisk P."/>
            <person name="Stolte C."/>
            <person name="Sykes S."/>
            <person name="Walk T."/>
            <person name="White J."/>
            <person name="Yandava C."/>
            <person name="Burger G."/>
            <person name="Gray M.W."/>
            <person name="Holland P.W.H."/>
            <person name="King N."/>
            <person name="Lang F.B.F."/>
            <person name="Roger A.J."/>
            <person name="Ruiz-Trillo I."/>
            <person name="Lander E."/>
            <person name="Nusbaum C."/>
        </authorList>
    </citation>
    <scope>NUCLEOTIDE SEQUENCE [LARGE SCALE GENOMIC DNA]</scope>
    <source>
        <strain evidence="3">ATCC 38327</strain>
    </source>
</reference>
<dbReference type="OrthoDB" id="5595414at2759"/>
<feature type="compositionally biased region" description="Pro residues" evidence="1">
    <location>
        <begin position="62"/>
        <end position="72"/>
    </location>
</feature>
<reference evidence="2 3" key="1">
    <citation type="submission" date="2009-11" db="EMBL/GenBank/DDBJ databases">
        <title>Annotation of Allomyces macrogynus ATCC 38327.</title>
        <authorList>
            <consortium name="The Broad Institute Genome Sequencing Platform"/>
            <person name="Russ C."/>
            <person name="Cuomo C."/>
            <person name="Burger G."/>
            <person name="Gray M.W."/>
            <person name="Holland P.W.H."/>
            <person name="King N."/>
            <person name="Lang F.B.F."/>
            <person name="Roger A.J."/>
            <person name="Ruiz-Trillo I."/>
            <person name="Young S.K."/>
            <person name="Zeng Q."/>
            <person name="Gargeya S."/>
            <person name="Fitzgerald M."/>
            <person name="Haas B."/>
            <person name="Abouelleil A."/>
            <person name="Alvarado L."/>
            <person name="Arachchi H.M."/>
            <person name="Berlin A."/>
            <person name="Chapman S.B."/>
            <person name="Gearin G."/>
            <person name="Goldberg J."/>
            <person name="Griggs A."/>
            <person name="Gujja S."/>
            <person name="Hansen M."/>
            <person name="Heiman D."/>
            <person name="Howarth C."/>
            <person name="Larimer J."/>
            <person name="Lui A."/>
            <person name="MacDonald P.J.P."/>
            <person name="McCowen C."/>
            <person name="Montmayeur A."/>
            <person name="Murphy C."/>
            <person name="Neiman D."/>
            <person name="Pearson M."/>
            <person name="Priest M."/>
            <person name="Roberts A."/>
            <person name="Saif S."/>
            <person name="Shea T."/>
            <person name="Sisk P."/>
            <person name="Stolte C."/>
            <person name="Sykes S."/>
            <person name="Wortman J."/>
            <person name="Nusbaum C."/>
            <person name="Birren B."/>
        </authorList>
    </citation>
    <scope>NUCLEOTIDE SEQUENCE [LARGE SCALE GENOMIC DNA]</scope>
    <source>
        <strain evidence="2 3">ATCC 38327</strain>
    </source>
</reference>
<protein>
    <submittedName>
        <fullName evidence="2">Uncharacterized protein</fullName>
    </submittedName>
</protein>
<feature type="region of interest" description="Disordered" evidence="1">
    <location>
        <begin position="1"/>
        <end position="82"/>
    </location>
</feature>
<dbReference type="EMBL" id="GG745334">
    <property type="protein sequence ID" value="KNE59298.1"/>
    <property type="molecule type" value="Genomic_DNA"/>
</dbReference>